<organism evidence="2 3">
    <name type="scientific">Galemys pyrenaicus</name>
    <name type="common">Iberian desman</name>
    <name type="synonym">Pyrenean desman</name>
    <dbReference type="NCBI Taxonomy" id="202257"/>
    <lineage>
        <taxon>Eukaryota</taxon>
        <taxon>Metazoa</taxon>
        <taxon>Chordata</taxon>
        <taxon>Craniata</taxon>
        <taxon>Vertebrata</taxon>
        <taxon>Euteleostomi</taxon>
        <taxon>Mammalia</taxon>
        <taxon>Eutheria</taxon>
        <taxon>Laurasiatheria</taxon>
        <taxon>Eulipotyphla</taxon>
        <taxon>Talpidae</taxon>
        <taxon>Galemys</taxon>
    </lineage>
</organism>
<evidence type="ECO:0000313" key="2">
    <source>
        <dbReference type="EMBL" id="KAG8513781.1"/>
    </source>
</evidence>
<gene>
    <name evidence="2" type="ORF">J0S82_000450</name>
</gene>
<dbReference type="AlphaFoldDB" id="A0A8J6A6I2"/>
<dbReference type="EMBL" id="JAGFMF010011760">
    <property type="protein sequence ID" value="KAG8513781.1"/>
    <property type="molecule type" value="Genomic_DNA"/>
</dbReference>
<proteinExistence type="predicted"/>
<accession>A0A8J6A6I2</accession>
<protein>
    <recommendedName>
        <fullName evidence="4">L-amino-acid oxidase</fullName>
    </recommendedName>
</protein>
<dbReference type="Proteomes" id="UP000700334">
    <property type="component" value="Unassembled WGS sequence"/>
</dbReference>
<sequence>MDLARDAPTAGKFVVVGGGIAGVTCAEQVGRGRRDSASSSTPGSSLSFRPLLPAPRAPPFPVPKEPGAPRQLSLRLRERVASQLLRAALGDQGFPSQIPVGFFHIFSFSSNKLALQFPSEDILLVTASPVIKAVTNFKQVRTFP</sequence>
<feature type="compositionally biased region" description="Low complexity" evidence="1">
    <location>
        <begin position="37"/>
        <end position="51"/>
    </location>
</feature>
<keyword evidence="3" id="KW-1185">Reference proteome</keyword>
<evidence type="ECO:0000256" key="1">
    <source>
        <dbReference type="SAM" id="MobiDB-lite"/>
    </source>
</evidence>
<feature type="region of interest" description="Disordered" evidence="1">
    <location>
        <begin position="29"/>
        <end position="70"/>
    </location>
</feature>
<evidence type="ECO:0000313" key="3">
    <source>
        <dbReference type="Proteomes" id="UP000700334"/>
    </source>
</evidence>
<name>A0A8J6A6I2_GALPY</name>
<comment type="caution">
    <text evidence="2">The sequence shown here is derived from an EMBL/GenBank/DDBJ whole genome shotgun (WGS) entry which is preliminary data.</text>
</comment>
<dbReference type="OrthoDB" id="9908986at2759"/>
<reference evidence="2" key="1">
    <citation type="journal article" date="2021" name="Evol. Appl.">
        <title>The genome of the Pyrenean desman and the effects of bottlenecks and inbreeding on the genomic landscape of an endangered species.</title>
        <authorList>
            <person name="Escoda L."/>
            <person name="Castresana J."/>
        </authorList>
    </citation>
    <scope>NUCLEOTIDE SEQUENCE</scope>
    <source>
        <strain evidence="2">IBE-C5619</strain>
    </source>
</reference>
<evidence type="ECO:0008006" key="4">
    <source>
        <dbReference type="Google" id="ProtNLM"/>
    </source>
</evidence>
<feature type="compositionally biased region" description="Pro residues" evidence="1">
    <location>
        <begin position="52"/>
        <end position="66"/>
    </location>
</feature>